<dbReference type="RefSeq" id="WP_280572517.1">
    <property type="nucleotide sequence ID" value="NZ_JARXRM010000010.1"/>
</dbReference>
<protein>
    <submittedName>
        <fullName evidence="2">Uncharacterized protein</fullName>
    </submittedName>
</protein>
<dbReference type="Proteomes" id="UP001156940">
    <property type="component" value="Unassembled WGS sequence"/>
</dbReference>
<keyword evidence="3" id="KW-1185">Reference proteome</keyword>
<name>A0ABT6J4L8_9GAMM</name>
<dbReference type="EMBL" id="JARXRM010000010">
    <property type="protein sequence ID" value="MDH5821751.1"/>
    <property type="molecule type" value="Genomic_DNA"/>
</dbReference>
<organism evidence="2 3">
    <name type="scientific">Luteimonas endophytica</name>
    <dbReference type="NCBI Taxonomy" id="3042023"/>
    <lineage>
        <taxon>Bacteria</taxon>
        <taxon>Pseudomonadati</taxon>
        <taxon>Pseudomonadota</taxon>
        <taxon>Gammaproteobacteria</taxon>
        <taxon>Lysobacterales</taxon>
        <taxon>Lysobacteraceae</taxon>
        <taxon>Luteimonas</taxon>
    </lineage>
</organism>
<sequence>MQTATMPPSPSPAAVLATLLAGALFLGAVALLSLSPLRTGAFALGAAPLWLLGMPLASLAALAVRQLATLSRRR</sequence>
<gene>
    <name evidence="2" type="ORF">QFW77_01910</name>
</gene>
<keyword evidence="1" id="KW-0472">Membrane</keyword>
<proteinExistence type="predicted"/>
<feature type="non-terminal residue" evidence="2">
    <location>
        <position position="74"/>
    </location>
</feature>
<keyword evidence="1" id="KW-1133">Transmembrane helix</keyword>
<feature type="transmembrane region" description="Helical" evidence="1">
    <location>
        <begin position="40"/>
        <end position="64"/>
    </location>
</feature>
<evidence type="ECO:0000256" key="1">
    <source>
        <dbReference type="SAM" id="Phobius"/>
    </source>
</evidence>
<accession>A0ABT6J4L8</accession>
<evidence type="ECO:0000313" key="3">
    <source>
        <dbReference type="Proteomes" id="UP001156940"/>
    </source>
</evidence>
<keyword evidence="1" id="KW-0812">Transmembrane</keyword>
<reference evidence="2 3" key="1">
    <citation type="submission" date="2023-04" db="EMBL/GenBank/DDBJ databases">
        <title>Luteimonas endophyticus RD2P54.</title>
        <authorList>
            <person name="Sun J.-Q."/>
        </authorList>
    </citation>
    <scope>NUCLEOTIDE SEQUENCE [LARGE SCALE GENOMIC DNA]</scope>
    <source>
        <strain evidence="2 3">RD2P54</strain>
    </source>
</reference>
<evidence type="ECO:0000313" key="2">
    <source>
        <dbReference type="EMBL" id="MDH5821751.1"/>
    </source>
</evidence>
<comment type="caution">
    <text evidence="2">The sequence shown here is derived from an EMBL/GenBank/DDBJ whole genome shotgun (WGS) entry which is preliminary data.</text>
</comment>